<keyword evidence="1" id="KW-0238">DNA-binding</keyword>
<name>A0A6N3AUR9_FLAPL</name>
<sequence>MQEIAQRLKSLRESVNLSQAKLAALMGATQASVNRYENGQSSPPLKILQWYADFFDVSMDYIFARTDQPEGRLYEHKPKVLEAVTQENKELRQFVDMCFDPASPVSEKLREVLTKLLEEQSK</sequence>
<accession>A0A6N3AUR9</accession>
<evidence type="ECO:0000256" key="1">
    <source>
        <dbReference type="ARBA" id="ARBA00023125"/>
    </source>
</evidence>
<dbReference type="PANTHER" id="PTHR46558">
    <property type="entry name" value="TRACRIPTIONAL REGULATORY PROTEIN-RELATED-RELATED"/>
    <property type="match status" value="1"/>
</dbReference>
<dbReference type="InterPro" id="IPR001387">
    <property type="entry name" value="Cro/C1-type_HTH"/>
</dbReference>
<dbReference type="AlphaFoldDB" id="A0A6N3AUR9"/>
<reference evidence="3" key="1">
    <citation type="submission" date="2019-11" db="EMBL/GenBank/DDBJ databases">
        <authorList>
            <person name="Feng L."/>
        </authorList>
    </citation>
    <scope>NUCLEOTIDE SEQUENCE</scope>
    <source>
        <strain evidence="3">FplautiiLFYP42</strain>
    </source>
</reference>
<dbReference type="CDD" id="cd00093">
    <property type="entry name" value="HTH_XRE"/>
    <property type="match status" value="1"/>
</dbReference>
<dbReference type="InterPro" id="IPR010982">
    <property type="entry name" value="Lambda_DNA-bd_dom_sf"/>
</dbReference>
<protein>
    <submittedName>
        <fullName evidence="3">HTH-type transcriptional regulator Xre</fullName>
    </submittedName>
</protein>
<dbReference type="GO" id="GO:0003677">
    <property type="term" value="F:DNA binding"/>
    <property type="evidence" value="ECO:0007669"/>
    <property type="project" value="UniProtKB-KW"/>
</dbReference>
<dbReference type="Pfam" id="PF01381">
    <property type="entry name" value="HTH_3"/>
    <property type="match status" value="1"/>
</dbReference>
<gene>
    <name evidence="3" type="primary">xre_2</name>
    <name evidence="3" type="ORF">FPLFYP42_00976</name>
</gene>
<evidence type="ECO:0000259" key="2">
    <source>
        <dbReference type="PROSITE" id="PS50943"/>
    </source>
</evidence>
<dbReference type="PROSITE" id="PS50943">
    <property type="entry name" value="HTH_CROC1"/>
    <property type="match status" value="1"/>
</dbReference>
<organism evidence="3">
    <name type="scientific">Flavonifractor plautii</name>
    <name type="common">Fusobacterium plautii</name>
    <dbReference type="NCBI Taxonomy" id="292800"/>
    <lineage>
        <taxon>Bacteria</taxon>
        <taxon>Bacillati</taxon>
        <taxon>Bacillota</taxon>
        <taxon>Clostridia</taxon>
        <taxon>Eubacteriales</taxon>
        <taxon>Oscillospiraceae</taxon>
        <taxon>Flavonifractor</taxon>
    </lineage>
</organism>
<dbReference type="EMBL" id="CACRUB010000020">
    <property type="protein sequence ID" value="VYT96114.1"/>
    <property type="molecule type" value="Genomic_DNA"/>
</dbReference>
<proteinExistence type="predicted"/>
<dbReference type="Gene3D" id="1.10.260.40">
    <property type="entry name" value="lambda repressor-like DNA-binding domains"/>
    <property type="match status" value="1"/>
</dbReference>
<dbReference type="SMART" id="SM00530">
    <property type="entry name" value="HTH_XRE"/>
    <property type="match status" value="1"/>
</dbReference>
<feature type="domain" description="HTH cro/C1-type" evidence="2">
    <location>
        <begin position="8"/>
        <end position="62"/>
    </location>
</feature>
<evidence type="ECO:0000313" key="3">
    <source>
        <dbReference type="EMBL" id="VYT96114.1"/>
    </source>
</evidence>
<dbReference type="SUPFAM" id="SSF47413">
    <property type="entry name" value="lambda repressor-like DNA-binding domains"/>
    <property type="match status" value="1"/>
</dbReference>
<dbReference type="RefSeq" id="WP_156621168.1">
    <property type="nucleotide sequence ID" value="NZ_CACRUB010000020.1"/>
</dbReference>
<dbReference type="PANTHER" id="PTHR46558:SF11">
    <property type="entry name" value="HTH-TYPE TRANSCRIPTIONAL REGULATOR XRE"/>
    <property type="match status" value="1"/>
</dbReference>